<reference evidence="13" key="1">
    <citation type="submission" date="2024-04" db="EMBL/GenBank/DDBJ databases">
        <title>Salinicola lusitanus LLJ914,a marine bacterium isolated from the Okinawa Trough.</title>
        <authorList>
            <person name="Li J."/>
        </authorList>
    </citation>
    <scope>NUCLEOTIDE SEQUENCE [LARGE SCALE GENOMIC DNA]</scope>
</reference>
<evidence type="ECO:0000256" key="11">
    <source>
        <dbReference type="SAM" id="Phobius"/>
    </source>
</evidence>
<name>A0AAW0MKN2_9GOBI</name>
<evidence type="ECO:0000256" key="2">
    <source>
        <dbReference type="ARBA" id="ARBA00004651"/>
    </source>
</evidence>
<accession>A0AAW0MKN2</accession>
<dbReference type="GO" id="GO:0005886">
    <property type="term" value="C:plasma membrane"/>
    <property type="evidence" value="ECO:0007669"/>
    <property type="project" value="UniProtKB-SubCell"/>
</dbReference>
<dbReference type="InterPro" id="IPR006187">
    <property type="entry name" value="Claudin"/>
</dbReference>
<evidence type="ECO:0000313" key="13">
    <source>
        <dbReference type="Proteomes" id="UP001460270"/>
    </source>
</evidence>
<feature type="compositionally biased region" description="Basic residues" evidence="10">
    <location>
        <begin position="1"/>
        <end position="12"/>
    </location>
</feature>
<keyword evidence="7" id="KW-0965">Cell junction</keyword>
<dbReference type="Pfam" id="PF00822">
    <property type="entry name" value="PMP22_Claudin"/>
    <property type="match status" value="1"/>
</dbReference>
<keyword evidence="13" id="KW-1185">Reference proteome</keyword>
<evidence type="ECO:0000256" key="4">
    <source>
        <dbReference type="ARBA" id="ARBA00022427"/>
    </source>
</evidence>
<dbReference type="GO" id="GO:0005198">
    <property type="term" value="F:structural molecule activity"/>
    <property type="evidence" value="ECO:0007669"/>
    <property type="project" value="InterPro"/>
</dbReference>
<evidence type="ECO:0000256" key="9">
    <source>
        <dbReference type="ARBA" id="ARBA00023136"/>
    </source>
</evidence>
<gene>
    <name evidence="12" type="ORF">WMY93_030909</name>
</gene>
<feature type="region of interest" description="Disordered" evidence="10">
    <location>
        <begin position="1"/>
        <end position="23"/>
    </location>
</feature>
<proteinExistence type="inferred from homology"/>
<feature type="transmembrane region" description="Helical" evidence="11">
    <location>
        <begin position="35"/>
        <end position="55"/>
    </location>
</feature>
<sequence length="154" mass="16843">MYLRRSFWKASRRPGGGQSECQTKSYDSLPQDLQAARVMIVIAIIIESFGTLLGIHRCANDDERDKSKVTLASGIAFLTAGLMVMIPVCWTAITIIQDIYKPALISIQKMELGASLYIGWAAAGLLCLGGGLLCSLYLPRDKDDCTVKESKPLD</sequence>
<comment type="caution">
    <text evidence="12">The sequence shown here is derived from an EMBL/GenBank/DDBJ whole genome shotgun (WGS) entry which is preliminary data.</text>
</comment>
<organism evidence="12 13">
    <name type="scientific">Mugilogobius chulae</name>
    <name type="common">yellowstripe goby</name>
    <dbReference type="NCBI Taxonomy" id="88201"/>
    <lineage>
        <taxon>Eukaryota</taxon>
        <taxon>Metazoa</taxon>
        <taxon>Chordata</taxon>
        <taxon>Craniata</taxon>
        <taxon>Vertebrata</taxon>
        <taxon>Euteleostomi</taxon>
        <taxon>Actinopterygii</taxon>
        <taxon>Neopterygii</taxon>
        <taxon>Teleostei</taxon>
        <taxon>Neoteleostei</taxon>
        <taxon>Acanthomorphata</taxon>
        <taxon>Gobiaria</taxon>
        <taxon>Gobiiformes</taxon>
        <taxon>Gobioidei</taxon>
        <taxon>Gobiidae</taxon>
        <taxon>Gobionellinae</taxon>
        <taxon>Mugilogobius</taxon>
    </lineage>
</organism>
<evidence type="ECO:0000256" key="6">
    <source>
        <dbReference type="ARBA" id="ARBA00022692"/>
    </source>
</evidence>
<dbReference type="EMBL" id="JBBPFD010000482">
    <property type="protein sequence ID" value="KAK7878749.1"/>
    <property type="molecule type" value="Genomic_DNA"/>
</dbReference>
<keyword evidence="9 11" id="KW-0472">Membrane</keyword>
<evidence type="ECO:0000256" key="1">
    <source>
        <dbReference type="ARBA" id="ARBA00004435"/>
    </source>
</evidence>
<comment type="subcellular location">
    <subcellularLocation>
        <location evidence="1">Cell junction</location>
        <location evidence="1">Tight junction</location>
    </subcellularLocation>
    <subcellularLocation>
        <location evidence="2">Cell membrane</location>
        <topology evidence="2">Multi-pass membrane protein</topology>
    </subcellularLocation>
</comment>
<dbReference type="PRINTS" id="PR01077">
    <property type="entry name" value="CLAUDIN"/>
</dbReference>
<keyword evidence="5" id="KW-1003">Cell membrane</keyword>
<evidence type="ECO:0000256" key="7">
    <source>
        <dbReference type="ARBA" id="ARBA00022949"/>
    </source>
</evidence>
<feature type="transmembrane region" description="Helical" evidence="11">
    <location>
        <begin position="116"/>
        <end position="138"/>
    </location>
</feature>
<evidence type="ECO:0000256" key="8">
    <source>
        <dbReference type="ARBA" id="ARBA00022989"/>
    </source>
</evidence>
<dbReference type="Gene3D" id="1.20.140.150">
    <property type="match status" value="1"/>
</dbReference>
<keyword evidence="8 11" id="KW-1133">Transmembrane helix</keyword>
<keyword evidence="4" id="KW-0796">Tight junction</keyword>
<dbReference type="InterPro" id="IPR004031">
    <property type="entry name" value="PMP22/EMP/MP20/Claudin"/>
</dbReference>
<protein>
    <submittedName>
        <fullName evidence="12">Uncharacterized protein</fullName>
    </submittedName>
</protein>
<dbReference type="AlphaFoldDB" id="A0AAW0MKN2"/>
<evidence type="ECO:0000256" key="3">
    <source>
        <dbReference type="ARBA" id="ARBA00008295"/>
    </source>
</evidence>
<evidence type="ECO:0000256" key="10">
    <source>
        <dbReference type="SAM" id="MobiDB-lite"/>
    </source>
</evidence>
<dbReference type="GO" id="GO:0005923">
    <property type="term" value="C:bicellular tight junction"/>
    <property type="evidence" value="ECO:0007669"/>
    <property type="project" value="UniProtKB-SubCell"/>
</dbReference>
<evidence type="ECO:0000256" key="5">
    <source>
        <dbReference type="ARBA" id="ARBA00022475"/>
    </source>
</evidence>
<evidence type="ECO:0000313" key="12">
    <source>
        <dbReference type="EMBL" id="KAK7878749.1"/>
    </source>
</evidence>
<comment type="similarity">
    <text evidence="3">Belongs to the claudin family.</text>
</comment>
<dbReference type="PANTHER" id="PTHR12002">
    <property type="entry name" value="CLAUDIN"/>
    <property type="match status" value="1"/>
</dbReference>
<feature type="transmembrane region" description="Helical" evidence="11">
    <location>
        <begin position="75"/>
        <end position="96"/>
    </location>
</feature>
<dbReference type="Proteomes" id="UP001460270">
    <property type="component" value="Unassembled WGS sequence"/>
</dbReference>
<keyword evidence="6 11" id="KW-0812">Transmembrane</keyword>